<sequence length="153" mass="18023">MILFKQAMLEDANELVKVKIEAFKEDVLLYGSGPSGHDSLDIQRNLIKNELCYKILNRNKIIGGFVIFNRGNNHFRLGNIFIHPDYQNKGIGTLAIKFIEKEFNYVKKWSLDTPYLSYRNHHFYEKMGYKKVSETKPEEGSEFRLYEYEKIMG</sequence>
<reference evidence="3" key="1">
    <citation type="submission" date="2017-09" db="EMBL/GenBank/DDBJ databases">
        <authorList>
            <person name="Varghese N."/>
            <person name="Submissions S."/>
        </authorList>
    </citation>
    <scope>NUCLEOTIDE SEQUENCE [LARGE SCALE GENOMIC DNA]</scope>
    <source>
        <strain evidence="3">MSL47</strain>
    </source>
</reference>
<dbReference type="Proteomes" id="UP000219573">
    <property type="component" value="Unassembled WGS sequence"/>
</dbReference>
<dbReference type="AlphaFoldDB" id="A0A285IGX5"/>
<dbReference type="CDD" id="cd04301">
    <property type="entry name" value="NAT_SF"/>
    <property type="match status" value="1"/>
</dbReference>
<dbReference type="Pfam" id="PF13508">
    <property type="entry name" value="Acetyltransf_7"/>
    <property type="match status" value="1"/>
</dbReference>
<dbReference type="OrthoDB" id="9786032at2"/>
<evidence type="ECO:0000313" key="2">
    <source>
        <dbReference type="EMBL" id="SNY47212.1"/>
    </source>
</evidence>
<accession>A0A285IGX5</accession>
<keyword evidence="3" id="KW-1185">Reference proteome</keyword>
<dbReference type="InterPro" id="IPR016181">
    <property type="entry name" value="Acyl_CoA_acyltransferase"/>
</dbReference>
<dbReference type="GO" id="GO:0016747">
    <property type="term" value="F:acyltransferase activity, transferring groups other than amino-acyl groups"/>
    <property type="evidence" value="ECO:0007669"/>
    <property type="project" value="InterPro"/>
</dbReference>
<feature type="domain" description="N-acetyltransferase" evidence="1">
    <location>
        <begin position="2"/>
        <end position="153"/>
    </location>
</feature>
<evidence type="ECO:0000259" key="1">
    <source>
        <dbReference type="PROSITE" id="PS51186"/>
    </source>
</evidence>
<dbReference type="SUPFAM" id="SSF55729">
    <property type="entry name" value="Acyl-CoA N-acyltransferases (Nat)"/>
    <property type="match status" value="1"/>
</dbReference>
<dbReference type="RefSeq" id="WP_097019612.1">
    <property type="nucleotide sequence ID" value="NZ_OBDZ01000048.1"/>
</dbReference>
<proteinExistence type="predicted"/>
<dbReference type="InterPro" id="IPR000182">
    <property type="entry name" value="GNAT_dom"/>
</dbReference>
<name>A0A285IGX5_9FIRM</name>
<organism evidence="2 3">
    <name type="scientific">Orenia metallireducens</name>
    <dbReference type="NCBI Taxonomy" id="1413210"/>
    <lineage>
        <taxon>Bacteria</taxon>
        <taxon>Bacillati</taxon>
        <taxon>Bacillota</taxon>
        <taxon>Clostridia</taxon>
        <taxon>Halanaerobiales</taxon>
        <taxon>Halobacteroidaceae</taxon>
        <taxon>Orenia</taxon>
    </lineage>
</organism>
<gene>
    <name evidence="2" type="ORF">SAMN06265827_1489</name>
</gene>
<dbReference type="PROSITE" id="PS51186">
    <property type="entry name" value="GNAT"/>
    <property type="match status" value="1"/>
</dbReference>
<keyword evidence="2" id="KW-0808">Transferase</keyword>
<dbReference type="EMBL" id="OBDZ01000048">
    <property type="protein sequence ID" value="SNY47212.1"/>
    <property type="molecule type" value="Genomic_DNA"/>
</dbReference>
<evidence type="ECO:0000313" key="3">
    <source>
        <dbReference type="Proteomes" id="UP000219573"/>
    </source>
</evidence>
<dbReference type="Gene3D" id="3.40.630.30">
    <property type="match status" value="1"/>
</dbReference>
<protein>
    <submittedName>
        <fullName evidence="2">Acetyltransferase (GNAT) domain-containing protein</fullName>
    </submittedName>
</protein>